<feature type="binding site" evidence="11">
    <location>
        <position position="104"/>
    </location>
    <ligand>
        <name>Zn(2+)</name>
        <dbReference type="ChEBI" id="CHEBI:29105"/>
        <note>catalytic</note>
    </ligand>
</feature>
<evidence type="ECO:0000256" key="1">
    <source>
        <dbReference type="ARBA" id="ARBA00001947"/>
    </source>
</evidence>
<evidence type="ECO:0000256" key="12">
    <source>
        <dbReference type="RuleBase" id="RU364006"/>
    </source>
</evidence>
<dbReference type="EMBL" id="CAJQZP010000410">
    <property type="protein sequence ID" value="CAG4960062.1"/>
    <property type="molecule type" value="Genomic_DNA"/>
</dbReference>
<dbReference type="GO" id="GO:0005829">
    <property type="term" value="C:cytosol"/>
    <property type="evidence" value="ECO:0007669"/>
    <property type="project" value="TreeGrafter"/>
</dbReference>
<feature type="active site" description="Proton donor" evidence="10">
    <location>
        <position position="69"/>
    </location>
</feature>
<keyword evidence="6 12" id="KW-0378">Hydrolase</keyword>
<dbReference type="PANTHER" id="PTHR11644:SF2">
    <property type="entry name" value="CYTIDINE DEAMINASE"/>
    <property type="match status" value="1"/>
</dbReference>
<evidence type="ECO:0000256" key="11">
    <source>
        <dbReference type="PIRSR" id="PIRSR606262-3"/>
    </source>
</evidence>
<dbReference type="PROSITE" id="PS00903">
    <property type="entry name" value="CYT_DCMP_DEAMINASES_1"/>
    <property type="match status" value="1"/>
</dbReference>
<dbReference type="GO" id="GO:0055086">
    <property type="term" value="P:nucleobase-containing small molecule metabolic process"/>
    <property type="evidence" value="ECO:0007669"/>
    <property type="project" value="UniProtKB-ARBA"/>
</dbReference>
<evidence type="ECO:0000259" key="13">
    <source>
        <dbReference type="PROSITE" id="PS51747"/>
    </source>
</evidence>
<evidence type="ECO:0000256" key="2">
    <source>
        <dbReference type="ARBA" id="ARBA00003949"/>
    </source>
</evidence>
<gene>
    <name evidence="14" type="ORF">PAPOLLO_LOCUS6281</name>
</gene>
<dbReference type="InterPro" id="IPR002125">
    <property type="entry name" value="CMP_dCMP_dom"/>
</dbReference>
<dbReference type="NCBIfam" id="TIGR01354">
    <property type="entry name" value="cyt_deam_tetra"/>
    <property type="match status" value="1"/>
</dbReference>
<feature type="binding site" evidence="11">
    <location>
        <position position="67"/>
    </location>
    <ligand>
        <name>Zn(2+)</name>
        <dbReference type="ChEBI" id="CHEBI:29105"/>
        <note>catalytic</note>
    </ligand>
</feature>
<comment type="cofactor">
    <cofactor evidence="1 11 12">
        <name>Zn(2+)</name>
        <dbReference type="ChEBI" id="CHEBI:29105"/>
    </cofactor>
</comment>
<comment type="catalytic activity">
    <reaction evidence="9 12">
        <text>cytidine + H2O + H(+) = uridine + NH4(+)</text>
        <dbReference type="Rhea" id="RHEA:16069"/>
        <dbReference type="ChEBI" id="CHEBI:15377"/>
        <dbReference type="ChEBI" id="CHEBI:15378"/>
        <dbReference type="ChEBI" id="CHEBI:16704"/>
        <dbReference type="ChEBI" id="CHEBI:17562"/>
        <dbReference type="ChEBI" id="CHEBI:28938"/>
        <dbReference type="EC" id="3.5.4.5"/>
    </reaction>
</comment>
<keyword evidence="15" id="KW-1185">Reference proteome</keyword>
<sequence>MDNYVIVDFKSLDDTVQDLVRHAVQVRKNAYCPYSNYAVGAAILTQDDSKVYTGCNIENVALSPSICAERAAVPKAVSDGYLKFKMIAIVAHQQESFTAPCGVCRQILSEFCGSDGDIEIYLSKPAMDKVLCTKLSQLLPLAFVSFKKDSAAK</sequence>
<dbReference type="EC" id="3.5.4.5" evidence="4 12"/>
<name>A0A8S3WI74_PARAO</name>
<dbReference type="GO" id="GO:0008270">
    <property type="term" value="F:zinc ion binding"/>
    <property type="evidence" value="ECO:0007669"/>
    <property type="project" value="UniProtKB-UniRule"/>
</dbReference>
<feature type="domain" description="CMP/dCMP-type deaminase" evidence="13">
    <location>
        <begin position="14"/>
        <end position="138"/>
    </location>
</feature>
<dbReference type="InterPro" id="IPR006262">
    <property type="entry name" value="Cyt_deam_tetra"/>
</dbReference>
<dbReference type="InterPro" id="IPR050202">
    <property type="entry name" value="Cyt/Deoxycyt_deaminase"/>
</dbReference>
<dbReference type="Pfam" id="PF00383">
    <property type="entry name" value="dCMP_cyt_deam_1"/>
    <property type="match status" value="1"/>
</dbReference>
<reference evidence="14" key="1">
    <citation type="submission" date="2021-04" db="EMBL/GenBank/DDBJ databases">
        <authorList>
            <person name="Tunstrom K."/>
        </authorList>
    </citation>
    <scope>NUCLEOTIDE SEQUENCE</scope>
</reference>
<dbReference type="GO" id="GO:0042802">
    <property type="term" value="F:identical protein binding"/>
    <property type="evidence" value="ECO:0007669"/>
    <property type="project" value="UniProtKB-ARBA"/>
</dbReference>
<comment type="similarity">
    <text evidence="3 12">Belongs to the cytidine and deoxycytidylate deaminase family.</text>
</comment>
<dbReference type="CDD" id="cd01283">
    <property type="entry name" value="cytidine_deaminase"/>
    <property type="match status" value="1"/>
</dbReference>
<feature type="binding site" evidence="11">
    <location>
        <position position="101"/>
    </location>
    <ligand>
        <name>Zn(2+)</name>
        <dbReference type="ChEBI" id="CHEBI:29105"/>
        <note>catalytic</note>
    </ligand>
</feature>
<dbReference type="GO" id="GO:0072527">
    <property type="term" value="P:pyrimidine-containing compound metabolic process"/>
    <property type="evidence" value="ECO:0007669"/>
    <property type="project" value="UniProtKB-ARBA"/>
</dbReference>
<keyword evidence="7 11" id="KW-0862">Zinc</keyword>
<dbReference type="PANTHER" id="PTHR11644">
    <property type="entry name" value="CYTIDINE DEAMINASE"/>
    <property type="match status" value="1"/>
</dbReference>
<proteinExistence type="inferred from homology"/>
<evidence type="ECO:0000256" key="9">
    <source>
        <dbReference type="ARBA" id="ARBA00049558"/>
    </source>
</evidence>
<evidence type="ECO:0000313" key="14">
    <source>
        <dbReference type="EMBL" id="CAG4960062.1"/>
    </source>
</evidence>
<dbReference type="Proteomes" id="UP000691718">
    <property type="component" value="Unassembled WGS sequence"/>
</dbReference>
<evidence type="ECO:0000256" key="8">
    <source>
        <dbReference type="ARBA" id="ARBA00032005"/>
    </source>
</evidence>
<evidence type="ECO:0000256" key="6">
    <source>
        <dbReference type="ARBA" id="ARBA00022801"/>
    </source>
</evidence>
<comment type="catalytic activity">
    <reaction evidence="12">
        <text>2'-deoxycytidine + H2O + H(+) = 2'-deoxyuridine + NH4(+)</text>
        <dbReference type="Rhea" id="RHEA:13433"/>
        <dbReference type="ChEBI" id="CHEBI:15377"/>
        <dbReference type="ChEBI" id="CHEBI:15378"/>
        <dbReference type="ChEBI" id="CHEBI:15698"/>
        <dbReference type="ChEBI" id="CHEBI:16450"/>
        <dbReference type="ChEBI" id="CHEBI:28938"/>
        <dbReference type="EC" id="3.5.4.5"/>
    </reaction>
</comment>
<dbReference type="FunFam" id="3.40.140.10:FF:000008">
    <property type="entry name" value="Cytidine deaminase"/>
    <property type="match status" value="1"/>
</dbReference>
<protein>
    <recommendedName>
        <fullName evidence="4 12">Cytidine deaminase</fullName>
        <ecNumber evidence="4 12">3.5.4.5</ecNumber>
    </recommendedName>
    <alternativeName>
        <fullName evidence="8 12">Cytidine aminohydrolase</fullName>
    </alternativeName>
</protein>
<dbReference type="NCBIfam" id="NF004064">
    <property type="entry name" value="PRK05578.1"/>
    <property type="match status" value="1"/>
</dbReference>
<accession>A0A8S3WI74</accession>
<dbReference type="AlphaFoldDB" id="A0A8S3WI74"/>
<comment type="caution">
    <text evidence="14">The sequence shown here is derived from an EMBL/GenBank/DDBJ whole genome shotgun (WGS) entry which is preliminary data.</text>
</comment>
<evidence type="ECO:0000256" key="4">
    <source>
        <dbReference type="ARBA" id="ARBA00012783"/>
    </source>
</evidence>
<dbReference type="OrthoDB" id="414540at2759"/>
<comment type="function">
    <text evidence="2 12">This enzyme scavenges exogenous and endogenous cytidine and 2'-deoxycytidine for UMP synthesis.</text>
</comment>
<evidence type="ECO:0000256" key="10">
    <source>
        <dbReference type="PIRSR" id="PIRSR606262-1"/>
    </source>
</evidence>
<dbReference type="InterPro" id="IPR016192">
    <property type="entry name" value="APOBEC/CMP_deaminase_Zn-bd"/>
</dbReference>
<evidence type="ECO:0000256" key="7">
    <source>
        <dbReference type="ARBA" id="ARBA00022833"/>
    </source>
</evidence>
<dbReference type="PROSITE" id="PS51747">
    <property type="entry name" value="CYT_DCMP_DEAMINASES_2"/>
    <property type="match status" value="1"/>
</dbReference>
<evidence type="ECO:0000256" key="3">
    <source>
        <dbReference type="ARBA" id="ARBA00006576"/>
    </source>
</evidence>
<evidence type="ECO:0000256" key="5">
    <source>
        <dbReference type="ARBA" id="ARBA00022723"/>
    </source>
</evidence>
<organism evidence="14 15">
    <name type="scientific">Parnassius apollo</name>
    <name type="common">Apollo butterfly</name>
    <name type="synonym">Papilio apollo</name>
    <dbReference type="NCBI Taxonomy" id="110799"/>
    <lineage>
        <taxon>Eukaryota</taxon>
        <taxon>Metazoa</taxon>
        <taxon>Ecdysozoa</taxon>
        <taxon>Arthropoda</taxon>
        <taxon>Hexapoda</taxon>
        <taxon>Insecta</taxon>
        <taxon>Pterygota</taxon>
        <taxon>Neoptera</taxon>
        <taxon>Endopterygota</taxon>
        <taxon>Lepidoptera</taxon>
        <taxon>Glossata</taxon>
        <taxon>Ditrysia</taxon>
        <taxon>Papilionoidea</taxon>
        <taxon>Papilionidae</taxon>
        <taxon>Parnassiinae</taxon>
        <taxon>Parnassini</taxon>
        <taxon>Parnassius</taxon>
        <taxon>Parnassius</taxon>
    </lineage>
</organism>
<keyword evidence="5 11" id="KW-0479">Metal-binding</keyword>
<dbReference type="GO" id="GO:0004126">
    <property type="term" value="F:cytidine deaminase activity"/>
    <property type="evidence" value="ECO:0007669"/>
    <property type="project" value="UniProtKB-UniRule"/>
</dbReference>
<evidence type="ECO:0000313" key="15">
    <source>
        <dbReference type="Proteomes" id="UP000691718"/>
    </source>
</evidence>